<keyword evidence="3" id="KW-0378">Hydrolase</keyword>
<dbReference type="GO" id="GO:0016787">
    <property type="term" value="F:hydrolase activity"/>
    <property type="evidence" value="ECO:0007669"/>
    <property type="project" value="UniProtKB-KW"/>
</dbReference>
<evidence type="ECO:0000313" key="10">
    <source>
        <dbReference type="Proteomes" id="UP000008237"/>
    </source>
</evidence>
<dbReference type="InParanoid" id="E2B5U0"/>
<evidence type="ECO:0000256" key="6">
    <source>
        <dbReference type="ARBA" id="ARBA00023180"/>
    </source>
</evidence>
<dbReference type="EMBL" id="GL445887">
    <property type="protein sequence ID" value="EFN88909.1"/>
    <property type="molecule type" value="Genomic_DNA"/>
</dbReference>
<feature type="compositionally biased region" description="Basic residues" evidence="7">
    <location>
        <begin position="94"/>
        <end position="107"/>
    </location>
</feature>
<protein>
    <submittedName>
        <fullName evidence="9">Lipase 3</fullName>
    </submittedName>
</protein>
<keyword evidence="10" id="KW-1185">Reference proteome</keyword>
<comment type="similarity">
    <text evidence="1">Belongs to the AB hydrolase superfamily. Lipase family.</text>
</comment>
<keyword evidence="4" id="KW-0442">Lipid degradation</keyword>
<dbReference type="OrthoDB" id="9974421at2759"/>
<keyword evidence="5" id="KW-0443">Lipid metabolism</keyword>
<dbReference type="PANTHER" id="PTHR11005">
    <property type="entry name" value="LYSOSOMAL ACID LIPASE-RELATED"/>
    <property type="match status" value="1"/>
</dbReference>
<evidence type="ECO:0000256" key="2">
    <source>
        <dbReference type="ARBA" id="ARBA00022729"/>
    </source>
</evidence>
<gene>
    <name evidence="9" type="ORF">EAI_10854</name>
</gene>
<dbReference type="STRING" id="610380.E2B5U0"/>
<evidence type="ECO:0000256" key="7">
    <source>
        <dbReference type="SAM" id="MobiDB-lite"/>
    </source>
</evidence>
<dbReference type="InterPro" id="IPR029058">
    <property type="entry name" value="AB_hydrolase_fold"/>
</dbReference>
<organism evidence="10">
    <name type="scientific">Harpegnathos saltator</name>
    <name type="common">Jerdon's jumping ant</name>
    <dbReference type="NCBI Taxonomy" id="610380"/>
    <lineage>
        <taxon>Eukaryota</taxon>
        <taxon>Metazoa</taxon>
        <taxon>Ecdysozoa</taxon>
        <taxon>Arthropoda</taxon>
        <taxon>Hexapoda</taxon>
        <taxon>Insecta</taxon>
        <taxon>Pterygota</taxon>
        <taxon>Neoptera</taxon>
        <taxon>Endopterygota</taxon>
        <taxon>Hymenoptera</taxon>
        <taxon>Apocrita</taxon>
        <taxon>Aculeata</taxon>
        <taxon>Formicoidea</taxon>
        <taxon>Formicidae</taxon>
        <taxon>Ponerinae</taxon>
        <taxon>Ponerini</taxon>
        <taxon>Harpegnathos</taxon>
    </lineage>
</organism>
<dbReference type="ESTHER" id="harsa-e2b5u0">
    <property type="family name" value="Acidic_Lipase"/>
</dbReference>
<dbReference type="OMA" id="HIWTEDG"/>
<proteinExistence type="inferred from homology"/>
<keyword evidence="2" id="KW-0732">Signal</keyword>
<evidence type="ECO:0000256" key="4">
    <source>
        <dbReference type="ARBA" id="ARBA00022963"/>
    </source>
</evidence>
<evidence type="ECO:0000256" key="1">
    <source>
        <dbReference type="ARBA" id="ARBA00010701"/>
    </source>
</evidence>
<dbReference type="Proteomes" id="UP000008237">
    <property type="component" value="Unassembled WGS sequence"/>
</dbReference>
<feature type="domain" description="AB hydrolase-1" evidence="8">
    <location>
        <begin position="191"/>
        <end position="498"/>
    </location>
</feature>
<sequence>MPLPALTPLAACQEGREKPSYRPTHSLEKRSSAPRDVHYTAIAAHRMVGGCARKILAYGASGNGRAFEFLTGEPWSLHNTAGTIMAASLDDKRRRQGGRNKRGKKREKHELIETHGYIAETHYVWTEDDYRLNVHRVLPPDDRISPVSLGVHTIDWLGSMVNNSKNHNSSVSPESCDRVSDRASVASSKIPVLVHHGLLSSSADWVLLGSHKALAYVLCDNGFDVWLGNARGNTYSRGHKRYSIRDNEFWNFSWHEIGYYDLPALIDYILDKTGHTKLYYIGYSQGTTVFYVMGSERPEYNDKVEGMISLAPVAYLANQKSPLLKCLVYFYRLAEWGSVVWNIHHCFPRNRRWQTRLLSSFIRTVPGAMTKSFCYCWFHLIAGFGSNQLDKSMLPEIFGHFPAGASTKQMFHFAQLITSKSFQKYDHGAKQNKMLYGSIRPPEYNLSKIKTPVTIFYSDNDFLTHATDVQKLAKKLPNIRQVKKIQYDKFNHIDYLWGRDAKTLLYINIVKILKKL</sequence>
<dbReference type="Pfam" id="PF00561">
    <property type="entry name" value="Abhydrolase_1"/>
    <property type="match status" value="1"/>
</dbReference>
<evidence type="ECO:0000256" key="5">
    <source>
        <dbReference type="ARBA" id="ARBA00023098"/>
    </source>
</evidence>
<dbReference type="InterPro" id="IPR000073">
    <property type="entry name" value="AB_hydrolase_1"/>
</dbReference>
<accession>E2B5U0</accession>
<dbReference type="Gene3D" id="3.40.50.1820">
    <property type="entry name" value="alpha/beta hydrolase"/>
    <property type="match status" value="1"/>
</dbReference>
<evidence type="ECO:0000259" key="8">
    <source>
        <dbReference type="Pfam" id="PF00561"/>
    </source>
</evidence>
<keyword evidence="6" id="KW-0325">Glycoprotein</keyword>
<evidence type="ECO:0000256" key="3">
    <source>
        <dbReference type="ARBA" id="ARBA00022801"/>
    </source>
</evidence>
<dbReference type="AlphaFoldDB" id="E2B5U0"/>
<feature type="region of interest" description="Disordered" evidence="7">
    <location>
        <begin position="14"/>
        <end position="33"/>
    </location>
</feature>
<feature type="region of interest" description="Disordered" evidence="7">
    <location>
        <begin position="87"/>
        <end position="107"/>
    </location>
</feature>
<dbReference type="FunFam" id="3.40.50.1820:FF:000057">
    <property type="entry name" value="Lipase"/>
    <property type="match status" value="1"/>
</dbReference>
<dbReference type="GO" id="GO:0016042">
    <property type="term" value="P:lipid catabolic process"/>
    <property type="evidence" value="ECO:0007669"/>
    <property type="project" value="UniProtKB-KW"/>
</dbReference>
<dbReference type="SUPFAM" id="SSF53474">
    <property type="entry name" value="alpha/beta-Hydrolases"/>
    <property type="match status" value="1"/>
</dbReference>
<reference evidence="9 10" key="1">
    <citation type="journal article" date="2010" name="Science">
        <title>Genomic comparison of the ants Camponotus floridanus and Harpegnathos saltator.</title>
        <authorList>
            <person name="Bonasio R."/>
            <person name="Zhang G."/>
            <person name="Ye C."/>
            <person name="Mutti N.S."/>
            <person name="Fang X."/>
            <person name="Qin N."/>
            <person name="Donahue G."/>
            <person name="Yang P."/>
            <person name="Li Q."/>
            <person name="Li C."/>
            <person name="Zhang P."/>
            <person name="Huang Z."/>
            <person name="Berger S.L."/>
            <person name="Reinberg D."/>
            <person name="Wang J."/>
            <person name="Liebig J."/>
        </authorList>
    </citation>
    <scope>NUCLEOTIDE SEQUENCE [LARGE SCALE GENOMIC DNA]</scope>
    <source>
        <strain evidence="9 10">R22 G/1</strain>
    </source>
</reference>
<name>E2B5U0_HARSA</name>
<evidence type="ECO:0000313" key="9">
    <source>
        <dbReference type="EMBL" id="EFN88909.1"/>
    </source>
</evidence>